<dbReference type="GO" id="GO:0004521">
    <property type="term" value="F:RNA endonuclease activity"/>
    <property type="evidence" value="ECO:0007669"/>
    <property type="project" value="TreeGrafter"/>
</dbReference>
<dbReference type="RefSeq" id="WP_064923434.1">
    <property type="nucleotide sequence ID" value="NZ_LZJK01000133.1"/>
</dbReference>
<dbReference type="GO" id="GO:0003677">
    <property type="term" value="F:DNA binding"/>
    <property type="evidence" value="ECO:0007669"/>
    <property type="project" value="InterPro"/>
</dbReference>
<dbReference type="EMBL" id="LZKG01000055">
    <property type="protein sequence ID" value="OBI31700.1"/>
    <property type="molecule type" value="Genomic_DNA"/>
</dbReference>
<protein>
    <submittedName>
        <fullName evidence="3">Growth inhibitor PemK</fullName>
    </submittedName>
</protein>
<dbReference type="GO" id="GO:0016075">
    <property type="term" value="P:rRNA catabolic process"/>
    <property type="evidence" value="ECO:0007669"/>
    <property type="project" value="TreeGrafter"/>
</dbReference>
<dbReference type="Gene3D" id="2.30.30.110">
    <property type="match status" value="1"/>
</dbReference>
<dbReference type="InterPro" id="IPR003477">
    <property type="entry name" value="PemK-like"/>
</dbReference>
<sequence length="101" mass="11330">MKGEVYRLPARGTGHEQKGRRFAVVLQPDWLALSTWIVAFTSTSARETSFRPVVTIADQKTLVMCDQLDTVDLRRLTEPVGFLTIEEIGRVDEALALVLDL</sequence>
<proteinExistence type="inferred from homology"/>
<evidence type="ECO:0000256" key="2">
    <source>
        <dbReference type="ARBA" id="ARBA00022649"/>
    </source>
</evidence>
<dbReference type="PANTHER" id="PTHR33988:SF2">
    <property type="entry name" value="ENDORIBONUCLEASE MAZF"/>
    <property type="match status" value="1"/>
</dbReference>
<dbReference type="SUPFAM" id="SSF50118">
    <property type="entry name" value="Cell growth inhibitor/plasmid maintenance toxic component"/>
    <property type="match status" value="1"/>
</dbReference>
<evidence type="ECO:0000313" key="3">
    <source>
        <dbReference type="EMBL" id="OBI31700.1"/>
    </source>
</evidence>
<dbReference type="InterPro" id="IPR011067">
    <property type="entry name" value="Plasmid_toxin/cell-grow_inhib"/>
</dbReference>
<dbReference type="GO" id="GO:0006402">
    <property type="term" value="P:mRNA catabolic process"/>
    <property type="evidence" value="ECO:0007669"/>
    <property type="project" value="TreeGrafter"/>
</dbReference>
<gene>
    <name evidence="3" type="ORF">A5710_17310</name>
</gene>
<accession>A0A1A2NLS3</accession>
<dbReference type="Pfam" id="PF02452">
    <property type="entry name" value="PemK_toxin"/>
    <property type="match status" value="1"/>
</dbReference>
<keyword evidence="2" id="KW-1277">Toxin-antitoxin system</keyword>
<comment type="similarity">
    <text evidence="1">Belongs to the PemK/MazF family.</text>
</comment>
<reference evidence="4" key="1">
    <citation type="submission" date="2016-06" db="EMBL/GenBank/DDBJ databases">
        <authorList>
            <person name="Sutton G."/>
            <person name="Brinkac L."/>
            <person name="Sanka R."/>
            <person name="Adams M."/>
            <person name="Lau E."/>
            <person name="Sam S."/>
            <person name="Sreng N."/>
            <person name="Him V."/>
            <person name="Kerleguer A."/>
            <person name="Cheng S."/>
        </authorList>
    </citation>
    <scope>NUCLEOTIDE SEQUENCE [LARGE SCALE GENOMIC DNA]</scope>
    <source>
        <strain evidence="4">E1876</strain>
    </source>
</reference>
<evidence type="ECO:0000313" key="4">
    <source>
        <dbReference type="Proteomes" id="UP000093943"/>
    </source>
</evidence>
<name>A0A1A2NLS3_MYCSD</name>
<comment type="caution">
    <text evidence="3">The sequence shown here is derived from an EMBL/GenBank/DDBJ whole genome shotgun (WGS) entry which is preliminary data.</text>
</comment>
<dbReference type="Proteomes" id="UP000093943">
    <property type="component" value="Unassembled WGS sequence"/>
</dbReference>
<organism evidence="3 4">
    <name type="scientific">Mycolicibacter sinensis (strain JDM601)</name>
    <name type="common">Mycobacterium sinense</name>
    <dbReference type="NCBI Taxonomy" id="875328"/>
    <lineage>
        <taxon>Bacteria</taxon>
        <taxon>Bacillati</taxon>
        <taxon>Actinomycetota</taxon>
        <taxon>Actinomycetes</taxon>
        <taxon>Mycobacteriales</taxon>
        <taxon>Mycobacteriaceae</taxon>
        <taxon>Mycolicibacter</taxon>
    </lineage>
</organism>
<dbReference type="PANTHER" id="PTHR33988">
    <property type="entry name" value="ENDORIBONUCLEASE MAZF-RELATED"/>
    <property type="match status" value="1"/>
</dbReference>
<evidence type="ECO:0000256" key="1">
    <source>
        <dbReference type="ARBA" id="ARBA00007521"/>
    </source>
</evidence>
<dbReference type="AlphaFoldDB" id="A0A1A2NLS3"/>
<dbReference type="OrthoDB" id="4225032at2"/>